<accession>A0A7W9CSW8</accession>
<evidence type="ECO:0000313" key="2">
    <source>
        <dbReference type="Proteomes" id="UP000523821"/>
    </source>
</evidence>
<name>A0A7W9CSW8_9HYPH</name>
<evidence type="ECO:0008006" key="3">
    <source>
        <dbReference type="Google" id="ProtNLM"/>
    </source>
</evidence>
<dbReference type="Proteomes" id="UP000523821">
    <property type="component" value="Unassembled WGS sequence"/>
</dbReference>
<dbReference type="AlphaFoldDB" id="A0A7W9CSW8"/>
<dbReference type="EMBL" id="JACHOO010000001">
    <property type="protein sequence ID" value="MBB5750996.1"/>
    <property type="molecule type" value="Genomic_DNA"/>
</dbReference>
<proteinExistence type="predicted"/>
<sequence>MGELRATGMGIIKVAKTLGIGVSAVERLERSPA</sequence>
<keyword evidence="2" id="KW-1185">Reference proteome</keyword>
<reference evidence="1 2" key="1">
    <citation type="submission" date="2020-08" db="EMBL/GenBank/DDBJ databases">
        <title>Genomic Encyclopedia of Type Strains, Phase IV (KMG-IV): sequencing the most valuable type-strain genomes for metagenomic binning, comparative biology and taxonomic classification.</title>
        <authorList>
            <person name="Goeker M."/>
        </authorList>
    </citation>
    <scope>NUCLEOTIDE SEQUENCE [LARGE SCALE GENOMIC DNA]</scope>
    <source>
        <strain evidence="1 2">DSM 16268</strain>
    </source>
</reference>
<evidence type="ECO:0000313" key="1">
    <source>
        <dbReference type="EMBL" id="MBB5750996.1"/>
    </source>
</evidence>
<gene>
    <name evidence="1" type="ORF">GGQ63_000039</name>
</gene>
<organism evidence="1 2">
    <name type="scientific">Prosthecomicrobium pneumaticum</name>
    <dbReference type="NCBI Taxonomy" id="81895"/>
    <lineage>
        <taxon>Bacteria</taxon>
        <taxon>Pseudomonadati</taxon>
        <taxon>Pseudomonadota</taxon>
        <taxon>Alphaproteobacteria</taxon>
        <taxon>Hyphomicrobiales</taxon>
        <taxon>Kaistiaceae</taxon>
        <taxon>Prosthecomicrobium</taxon>
    </lineage>
</organism>
<comment type="caution">
    <text evidence="1">The sequence shown here is derived from an EMBL/GenBank/DDBJ whole genome shotgun (WGS) entry which is preliminary data.</text>
</comment>
<protein>
    <recommendedName>
        <fullName evidence="3">Resolvase HTH domain-containing protein</fullName>
    </recommendedName>
</protein>